<dbReference type="RefSeq" id="WP_073104497.1">
    <property type="nucleotide sequence ID" value="NZ_FQZY01000008.1"/>
</dbReference>
<dbReference type="InterPro" id="IPR043773">
    <property type="entry name" value="JetA"/>
</dbReference>
<reference evidence="1 2" key="1">
    <citation type="submission" date="2016-11" db="EMBL/GenBank/DDBJ databases">
        <authorList>
            <person name="Jaros S."/>
            <person name="Januszkiewicz K."/>
            <person name="Wedrychowicz H."/>
        </authorList>
    </citation>
    <scope>NUCLEOTIDE SEQUENCE [LARGE SCALE GENOMIC DNA]</scope>
    <source>
        <strain evidence="1 2">DSM 15480</strain>
    </source>
</reference>
<sequence length="469" mass="54636">MNLKSRMPRDFYRLFGSKYLDYYMVFLVAVYEESSRSYSTLGLTEQEVKSIINESLAGLKLDWSEARVDEDGVMLSQSNMASICLAHFEQWGWLLSDYDETLNCNVVSFPEYSQLYIELFQKLLSEEDGRERENILAIYSYLYTYNADKEKNNDILRSALKTSRRLVQLLANMQEGMRGYFDELSKQREFRGIQEVLVHEINNSDSRKYAILTTTDSFYRYKEAVKELTTDNLAANELRRQELEEERKVLTPNTVPFYRNERAIEICEEAIEIICQIDREFENIERRYNKLIEQKTIFASRAAARIRYILQEGSQEEDQTVALINLLNRGGSRQNVLEELTAHMRTTAQFRVITEQSLYSRREGGSQPFTPVAVEEQGVGPQEDMESFVLKPLYTKQQIREFMQDNMTDGVFRATADSVQSVEDLEKLFLVWQDMTEHAGEVTDVRLGEEIETEGGLRFSSLQIKENAK</sequence>
<proteinExistence type="predicted"/>
<dbReference type="AlphaFoldDB" id="A0A1M6IZW4"/>
<organism evidence="1 2">
    <name type="scientific">Hespellia stercorisuis DSM 15480</name>
    <dbReference type="NCBI Taxonomy" id="1121950"/>
    <lineage>
        <taxon>Bacteria</taxon>
        <taxon>Bacillati</taxon>
        <taxon>Bacillota</taxon>
        <taxon>Clostridia</taxon>
        <taxon>Lachnospirales</taxon>
        <taxon>Lachnospiraceae</taxon>
        <taxon>Hespellia</taxon>
    </lineage>
</organism>
<dbReference type="Pfam" id="PF18982">
    <property type="entry name" value="JetA"/>
    <property type="match status" value="1"/>
</dbReference>
<dbReference type="STRING" id="1121950.SAMN02745243_00486"/>
<accession>A0A1M6IZW4</accession>
<dbReference type="Proteomes" id="UP000184301">
    <property type="component" value="Unassembled WGS sequence"/>
</dbReference>
<evidence type="ECO:0000313" key="2">
    <source>
        <dbReference type="Proteomes" id="UP000184301"/>
    </source>
</evidence>
<evidence type="ECO:0000313" key="1">
    <source>
        <dbReference type="EMBL" id="SHJ39882.1"/>
    </source>
</evidence>
<name>A0A1M6IZW4_9FIRM</name>
<protein>
    <submittedName>
        <fullName evidence="1">Uncharacterized protein</fullName>
    </submittedName>
</protein>
<dbReference type="EMBL" id="FQZY01000008">
    <property type="protein sequence ID" value="SHJ39882.1"/>
    <property type="molecule type" value="Genomic_DNA"/>
</dbReference>
<gene>
    <name evidence="1" type="ORF">SAMN02745243_00486</name>
</gene>
<dbReference type="OrthoDB" id="1933360at2"/>
<keyword evidence="2" id="KW-1185">Reference proteome</keyword>